<name>A0A6A2ZTS0_HIBSY</name>
<evidence type="ECO:0000256" key="3">
    <source>
        <dbReference type="ARBA" id="ARBA00022614"/>
    </source>
</evidence>
<evidence type="ECO:0000313" key="6">
    <source>
        <dbReference type="EMBL" id="KAE8694817.1"/>
    </source>
</evidence>
<keyword evidence="4" id="KW-0732">Signal</keyword>
<dbReference type="InterPro" id="IPR032675">
    <property type="entry name" value="LRR_dom_sf"/>
</dbReference>
<keyword evidence="2" id="KW-0964">Secreted</keyword>
<dbReference type="SUPFAM" id="SSF52058">
    <property type="entry name" value="L domain-like"/>
    <property type="match status" value="1"/>
</dbReference>
<evidence type="ECO:0000256" key="5">
    <source>
        <dbReference type="ARBA" id="ARBA00022737"/>
    </source>
</evidence>
<evidence type="ECO:0000256" key="2">
    <source>
        <dbReference type="ARBA" id="ARBA00022525"/>
    </source>
</evidence>
<proteinExistence type="predicted"/>
<keyword evidence="5" id="KW-0677">Repeat</keyword>
<evidence type="ECO:0000256" key="4">
    <source>
        <dbReference type="ARBA" id="ARBA00022729"/>
    </source>
</evidence>
<gene>
    <name evidence="6" type="ORF">F3Y22_tig00110770pilonHSYRG00013</name>
</gene>
<organism evidence="6 7">
    <name type="scientific">Hibiscus syriacus</name>
    <name type="common">Rose of Sharon</name>
    <dbReference type="NCBI Taxonomy" id="106335"/>
    <lineage>
        <taxon>Eukaryota</taxon>
        <taxon>Viridiplantae</taxon>
        <taxon>Streptophyta</taxon>
        <taxon>Embryophyta</taxon>
        <taxon>Tracheophyta</taxon>
        <taxon>Spermatophyta</taxon>
        <taxon>Magnoliopsida</taxon>
        <taxon>eudicotyledons</taxon>
        <taxon>Gunneridae</taxon>
        <taxon>Pentapetalae</taxon>
        <taxon>rosids</taxon>
        <taxon>malvids</taxon>
        <taxon>Malvales</taxon>
        <taxon>Malvaceae</taxon>
        <taxon>Malvoideae</taxon>
        <taxon>Hibiscus</taxon>
    </lineage>
</organism>
<accession>A0A6A2ZTS0</accession>
<dbReference type="Pfam" id="PF00560">
    <property type="entry name" value="LRR_1"/>
    <property type="match status" value="2"/>
</dbReference>
<keyword evidence="3" id="KW-0433">Leucine-rich repeat</keyword>
<dbReference type="AlphaFoldDB" id="A0A6A2ZTS0"/>
<dbReference type="EMBL" id="VEPZ02001103">
    <property type="protein sequence ID" value="KAE8694817.1"/>
    <property type="molecule type" value="Genomic_DNA"/>
</dbReference>
<dbReference type="PANTHER" id="PTHR32093">
    <property type="entry name" value="LEUCINE-RICH REPEAT EXTENSIN-LIKE PROTEIN 3-RELATED"/>
    <property type="match status" value="1"/>
</dbReference>
<reference evidence="6" key="1">
    <citation type="submission" date="2019-09" db="EMBL/GenBank/DDBJ databases">
        <title>Draft genome information of white flower Hibiscus syriacus.</title>
        <authorList>
            <person name="Kim Y.-M."/>
        </authorList>
    </citation>
    <scope>NUCLEOTIDE SEQUENCE [LARGE SCALE GENOMIC DNA]</scope>
    <source>
        <strain evidence="6">YM2019G1</strain>
    </source>
</reference>
<dbReference type="InterPro" id="IPR001611">
    <property type="entry name" value="Leu-rich_rpt"/>
</dbReference>
<evidence type="ECO:0000256" key="1">
    <source>
        <dbReference type="ARBA" id="ARBA00004613"/>
    </source>
</evidence>
<dbReference type="Gene3D" id="3.80.10.10">
    <property type="entry name" value="Ribonuclease Inhibitor"/>
    <property type="match status" value="2"/>
</dbReference>
<comment type="subcellular location">
    <subcellularLocation>
        <location evidence="1">Secreted</location>
    </subcellularLocation>
</comment>
<comment type="caution">
    <text evidence="6">The sequence shown here is derived from an EMBL/GenBank/DDBJ whole genome shotgun (WGS) entry which is preliminary data.</text>
</comment>
<evidence type="ECO:0000313" key="7">
    <source>
        <dbReference type="Proteomes" id="UP000436088"/>
    </source>
</evidence>
<dbReference type="GO" id="GO:0005576">
    <property type="term" value="C:extracellular region"/>
    <property type="evidence" value="ECO:0007669"/>
    <property type="project" value="UniProtKB-SubCell"/>
</dbReference>
<dbReference type="Proteomes" id="UP000436088">
    <property type="component" value="Unassembled WGS sequence"/>
</dbReference>
<dbReference type="PANTHER" id="PTHR32093:SF121">
    <property type="entry name" value="LEUCINE-RICH REPEAT EXTENSIN-LIKE PROTEIN 6"/>
    <property type="match status" value="1"/>
</dbReference>
<sequence length="257" mass="29056">MASPRMVRSERLQLHRSVLCTGTGRRFATVVAGIDLNHANIAGYFPDEIGLLTDLALFHFSGEFPYVVLYLPSLKYLDIRFNQFSGRIPSQLFDLKLDALFFNDKQVSIIHTGKIRKLSCVGYRDGQQWSHGVLSIVEFGENGINSEGDHFDEQWIYRVFETRNWGLNVANNKLSGYIPESICSLPNLNNFNFSNNFFVPNLPNASSCEPKMIAELIPYRPLQNPPMNCKSFYAHPIHCTISGCSPLPHLHHSPSGH</sequence>
<dbReference type="InterPro" id="IPR051582">
    <property type="entry name" value="LRR_extensin-like_regulator"/>
</dbReference>
<protein>
    <submittedName>
        <fullName evidence="6">Uncharacterized protein</fullName>
    </submittedName>
</protein>
<keyword evidence="7" id="KW-1185">Reference proteome</keyword>